<dbReference type="Gene3D" id="3.55.50.30">
    <property type="match status" value="1"/>
</dbReference>
<dbReference type="RefSeq" id="WP_084237888.1">
    <property type="nucleotide sequence ID" value="NZ_FWXT01000001.1"/>
</dbReference>
<dbReference type="GO" id="GO:0016989">
    <property type="term" value="F:sigma factor antagonist activity"/>
    <property type="evidence" value="ECO:0007669"/>
    <property type="project" value="TreeGrafter"/>
</dbReference>
<feature type="transmembrane region" description="Helical" evidence="1">
    <location>
        <begin position="73"/>
        <end position="94"/>
    </location>
</feature>
<dbReference type="Pfam" id="PF16344">
    <property type="entry name" value="FecR_C"/>
    <property type="match status" value="1"/>
</dbReference>
<keyword evidence="5" id="KW-1185">Reference proteome</keyword>
<dbReference type="Gene3D" id="2.60.120.1440">
    <property type="match status" value="1"/>
</dbReference>
<evidence type="ECO:0000313" key="4">
    <source>
        <dbReference type="EMBL" id="SMC64502.1"/>
    </source>
</evidence>
<protein>
    <submittedName>
        <fullName evidence="4">FecR family protein</fullName>
    </submittedName>
</protein>
<evidence type="ECO:0000313" key="5">
    <source>
        <dbReference type="Proteomes" id="UP000192756"/>
    </source>
</evidence>
<dbReference type="PIRSF" id="PIRSF018266">
    <property type="entry name" value="FecR"/>
    <property type="match status" value="1"/>
</dbReference>
<gene>
    <name evidence="4" type="ORF">SAMN04488524_1683</name>
</gene>
<feature type="domain" description="Protein FecR C-terminal" evidence="3">
    <location>
        <begin position="312"/>
        <end position="379"/>
    </location>
</feature>
<evidence type="ECO:0000259" key="3">
    <source>
        <dbReference type="Pfam" id="PF16344"/>
    </source>
</evidence>
<name>A0A1W2AVI3_9SPHI</name>
<keyword evidence="1" id="KW-0812">Transmembrane</keyword>
<accession>A0A1W2AVI3</accession>
<dbReference type="PANTHER" id="PTHR30273:SF2">
    <property type="entry name" value="PROTEIN FECR"/>
    <property type="match status" value="1"/>
</dbReference>
<feature type="domain" description="FecR protein" evidence="2">
    <location>
        <begin position="176"/>
        <end position="271"/>
    </location>
</feature>
<keyword evidence="1" id="KW-1133">Transmembrane helix</keyword>
<dbReference type="Proteomes" id="UP000192756">
    <property type="component" value="Unassembled WGS sequence"/>
</dbReference>
<evidence type="ECO:0000259" key="2">
    <source>
        <dbReference type="Pfam" id="PF04773"/>
    </source>
</evidence>
<dbReference type="InterPro" id="IPR032508">
    <property type="entry name" value="FecR_C"/>
</dbReference>
<dbReference type="PANTHER" id="PTHR30273">
    <property type="entry name" value="PERIPLASMIC SIGNAL SENSOR AND SIGMA FACTOR ACTIVATOR FECR-RELATED"/>
    <property type="match status" value="1"/>
</dbReference>
<dbReference type="InterPro" id="IPR006860">
    <property type="entry name" value="FecR"/>
</dbReference>
<proteinExistence type="predicted"/>
<dbReference type="OrthoDB" id="1099963at2"/>
<reference evidence="5" key="1">
    <citation type="submission" date="2017-04" db="EMBL/GenBank/DDBJ databases">
        <authorList>
            <person name="Varghese N."/>
            <person name="Submissions S."/>
        </authorList>
    </citation>
    <scope>NUCLEOTIDE SEQUENCE [LARGE SCALE GENOMIC DNA]</scope>
    <source>
        <strain evidence="5">DSM 12126</strain>
    </source>
</reference>
<dbReference type="InterPro" id="IPR012373">
    <property type="entry name" value="Ferrdict_sens_TM"/>
</dbReference>
<evidence type="ECO:0000256" key="1">
    <source>
        <dbReference type="SAM" id="Phobius"/>
    </source>
</evidence>
<sequence length="380" mass="41877">MKQDYLPEDLLYKYKTGTCTEEERAIVESWHIKELQQSSFMPDEAELDRVGKAIWAALPVHEELPTRKTIPLWLRYCAAASIALILAIGGWYFFNPKPAAEKTESQASRYKNDVAPGGNKAVLTLADGSEISLDDAVKGKVASQGGIVIRKTAEGKLVYDVLKQDQLSAAAPRYNTIATPRGGQYQLNLPDGTKVWLNAATSLRFPASFAGLADRKVELSGEAYFEVAKNKTHPFIVKTSGQEVLVLGTHFNVEAYPGGSADKTTLMEGSIKLKYNAKDYLLKPGQQAVLAAGANIETADTEAVMAWKNGNFIFVDSNIKSIMEVLQRWYDIDVAYEDSVNQVGFNAEISRERSLIQVLAALEKSGNVKFKIEGRRVTVM</sequence>
<dbReference type="STRING" id="151894.SAMN04488524_1683"/>
<dbReference type="EMBL" id="FWXT01000001">
    <property type="protein sequence ID" value="SMC64502.1"/>
    <property type="molecule type" value="Genomic_DNA"/>
</dbReference>
<dbReference type="Pfam" id="PF04773">
    <property type="entry name" value="FecR"/>
    <property type="match status" value="1"/>
</dbReference>
<dbReference type="AlphaFoldDB" id="A0A1W2AVI3"/>
<keyword evidence="1" id="KW-0472">Membrane</keyword>
<organism evidence="4 5">
    <name type="scientific">Pedobacter africanus</name>
    <dbReference type="NCBI Taxonomy" id="151894"/>
    <lineage>
        <taxon>Bacteria</taxon>
        <taxon>Pseudomonadati</taxon>
        <taxon>Bacteroidota</taxon>
        <taxon>Sphingobacteriia</taxon>
        <taxon>Sphingobacteriales</taxon>
        <taxon>Sphingobacteriaceae</taxon>
        <taxon>Pedobacter</taxon>
    </lineage>
</organism>